<comment type="caution">
    <text evidence="2">The sequence shown here is derived from an EMBL/GenBank/DDBJ whole genome shotgun (WGS) entry which is preliminary data.</text>
</comment>
<dbReference type="SUPFAM" id="SSF53067">
    <property type="entry name" value="Actin-like ATPase domain"/>
    <property type="match status" value="2"/>
</dbReference>
<dbReference type="PANTHER" id="PTHR18964:SF149">
    <property type="entry name" value="BIFUNCTIONAL UDP-N-ACETYLGLUCOSAMINE 2-EPIMERASE_N-ACETYLMANNOSAMINE KINASE"/>
    <property type="match status" value="1"/>
</dbReference>
<organism evidence="2 3">
    <name type="scientific">Populibacterium corticicola</name>
    <dbReference type="NCBI Taxonomy" id="1812826"/>
    <lineage>
        <taxon>Bacteria</taxon>
        <taxon>Bacillati</taxon>
        <taxon>Actinomycetota</taxon>
        <taxon>Actinomycetes</taxon>
        <taxon>Micrococcales</taxon>
        <taxon>Jonesiaceae</taxon>
        <taxon>Populibacterium</taxon>
    </lineage>
</organism>
<name>A0ABW5XD93_9MICO</name>
<dbReference type="RefSeq" id="WP_377465547.1">
    <property type="nucleotide sequence ID" value="NZ_JBHUOP010000002.1"/>
</dbReference>
<dbReference type="InterPro" id="IPR036388">
    <property type="entry name" value="WH-like_DNA-bd_sf"/>
</dbReference>
<sequence length="411" mass="42817">MTVSNASGQHTLRERNLALVAQEIFTSDAPISRATVSARTGLTRATVSSLVDLLVDSQLVAELPPVVSKKAGRPAVPLVPATGTFFGIGLEVNVHYLGGTIVDLSGTEHGQIIVEGDFQGSNPDEVMNQLAEIAVSLVRTATKSVLTPGRSRPVIAGVNIALPGLIDPNRSILRVAPNLGWHDLNPVNTGPISEALYLRTGHNVTIGIGNEANFGGLAQVALANLTTFLYVSAEVGIGSAIVQDSAVFLGRRGWSGELGHLTIDPSGPECSCGSRGCLEQYAGLLAILRNAGLDDDTPATTLVTRVQDGDAAAIAAVETAGEALGRALADYVNLIDIHMIVLGGFFHPLADLLIPIVTKSLVTHVVAAPWAQFNVLPAPVGVSSAMIGAATSVMRAVYLNPAPWLEEARGY</sequence>
<gene>
    <name evidence="2" type="ORF">ACFSYH_05065</name>
</gene>
<dbReference type="Gene3D" id="1.10.10.10">
    <property type="entry name" value="Winged helix-like DNA-binding domain superfamily/Winged helix DNA-binding domain"/>
    <property type="match status" value="1"/>
</dbReference>
<dbReference type="SUPFAM" id="SSF46785">
    <property type="entry name" value="Winged helix' DNA-binding domain"/>
    <property type="match status" value="1"/>
</dbReference>
<comment type="similarity">
    <text evidence="1">Belongs to the ROK (NagC/XylR) family.</text>
</comment>
<dbReference type="InterPro" id="IPR043129">
    <property type="entry name" value="ATPase_NBD"/>
</dbReference>
<evidence type="ECO:0000313" key="3">
    <source>
        <dbReference type="Proteomes" id="UP001597391"/>
    </source>
</evidence>
<reference evidence="3" key="1">
    <citation type="journal article" date="2019" name="Int. J. Syst. Evol. Microbiol.">
        <title>The Global Catalogue of Microorganisms (GCM) 10K type strain sequencing project: providing services to taxonomists for standard genome sequencing and annotation.</title>
        <authorList>
            <consortium name="The Broad Institute Genomics Platform"/>
            <consortium name="The Broad Institute Genome Sequencing Center for Infectious Disease"/>
            <person name="Wu L."/>
            <person name="Ma J."/>
        </authorList>
    </citation>
    <scope>NUCLEOTIDE SEQUENCE [LARGE SCALE GENOMIC DNA]</scope>
    <source>
        <strain evidence="3">KCTC 33576</strain>
    </source>
</reference>
<dbReference type="InterPro" id="IPR036390">
    <property type="entry name" value="WH_DNA-bd_sf"/>
</dbReference>
<proteinExistence type="inferred from homology"/>
<keyword evidence="3" id="KW-1185">Reference proteome</keyword>
<dbReference type="PANTHER" id="PTHR18964">
    <property type="entry name" value="ROK (REPRESSOR, ORF, KINASE) FAMILY"/>
    <property type="match status" value="1"/>
</dbReference>
<dbReference type="Gene3D" id="3.30.420.40">
    <property type="match status" value="2"/>
</dbReference>
<evidence type="ECO:0000313" key="2">
    <source>
        <dbReference type="EMBL" id="MFD2839940.1"/>
    </source>
</evidence>
<dbReference type="InterPro" id="IPR000600">
    <property type="entry name" value="ROK"/>
</dbReference>
<dbReference type="EMBL" id="JBHUOP010000002">
    <property type="protein sequence ID" value="MFD2839940.1"/>
    <property type="molecule type" value="Genomic_DNA"/>
</dbReference>
<evidence type="ECO:0000256" key="1">
    <source>
        <dbReference type="ARBA" id="ARBA00006479"/>
    </source>
</evidence>
<dbReference type="Pfam" id="PF00480">
    <property type="entry name" value="ROK"/>
    <property type="match status" value="1"/>
</dbReference>
<protein>
    <submittedName>
        <fullName evidence="2">ROK family protein</fullName>
    </submittedName>
</protein>
<accession>A0ABW5XD93</accession>
<dbReference type="Proteomes" id="UP001597391">
    <property type="component" value="Unassembled WGS sequence"/>
</dbReference>